<evidence type="ECO:0000313" key="6">
    <source>
        <dbReference type="EMBL" id="KXL52769.1"/>
    </source>
</evidence>
<dbReference type="CDD" id="cd00452">
    <property type="entry name" value="KDPG_aldolase"/>
    <property type="match status" value="1"/>
</dbReference>
<evidence type="ECO:0000256" key="4">
    <source>
        <dbReference type="ARBA" id="ARBA00023239"/>
    </source>
</evidence>
<gene>
    <name evidence="6" type="primary">kdgA</name>
    <name evidence="6" type="ORF">CLNEO_17910</name>
</gene>
<dbReference type="SUPFAM" id="SSF51569">
    <property type="entry name" value="Aldolase"/>
    <property type="match status" value="1"/>
</dbReference>
<comment type="caution">
    <text evidence="6">The sequence shown here is derived from an EMBL/GenBank/DDBJ whole genome shotgun (WGS) entry which is preliminary data.</text>
</comment>
<comment type="similarity">
    <text evidence="2">Belongs to the KHG/KDPG aldolase family.</text>
</comment>
<keyword evidence="5" id="KW-0119">Carbohydrate metabolism</keyword>
<dbReference type="NCBIfam" id="TIGR01182">
    <property type="entry name" value="eda"/>
    <property type="match status" value="1"/>
</dbReference>
<keyword evidence="7" id="KW-1185">Reference proteome</keyword>
<sequence>MADTLQRILDGKVVAIVRGISSKDMIQTVEALNDGGITCVEVTFSLKSEEKCLDTLKSIRMIKEHFGDSVAVGAGTVLTPENVSRAKEAGAEYIISPNVDEAVIKATKSLGMISIPGAVTPSEVIAAYNWGADIVKLFPAASLGLPYVKALMGPIDGIPLTAVGGVDASNYRDFLDIGCVGVGVGGNLVNKKLIEAGDFEAIKKLALEYGLK</sequence>
<evidence type="ECO:0000256" key="3">
    <source>
        <dbReference type="ARBA" id="ARBA00011233"/>
    </source>
</evidence>
<dbReference type="Gene3D" id="3.20.20.70">
    <property type="entry name" value="Aldolase class I"/>
    <property type="match status" value="1"/>
</dbReference>
<dbReference type="Proteomes" id="UP000070539">
    <property type="component" value="Unassembled WGS sequence"/>
</dbReference>
<dbReference type="InterPro" id="IPR031338">
    <property type="entry name" value="KDPG/KHG_AS_2"/>
</dbReference>
<keyword evidence="4" id="KW-0456">Lyase</keyword>
<protein>
    <submittedName>
        <fullName evidence="6">KHG/KDPG aldolase</fullName>
    </submittedName>
</protein>
<evidence type="ECO:0000256" key="1">
    <source>
        <dbReference type="ARBA" id="ARBA00004761"/>
    </source>
</evidence>
<dbReference type="OrthoDB" id="9802667at2"/>
<proteinExistence type="inferred from homology"/>
<name>A0A136WEJ1_9FIRM</name>
<organism evidence="6 7">
    <name type="scientific">Anaerotignum neopropionicum</name>
    <dbReference type="NCBI Taxonomy" id="36847"/>
    <lineage>
        <taxon>Bacteria</taxon>
        <taxon>Bacillati</taxon>
        <taxon>Bacillota</taxon>
        <taxon>Clostridia</taxon>
        <taxon>Lachnospirales</taxon>
        <taxon>Anaerotignaceae</taxon>
        <taxon>Anaerotignum</taxon>
    </lineage>
</organism>
<dbReference type="EMBL" id="LRVM01000005">
    <property type="protein sequence ID" value="KXL52769.1"/>
    <property type="molecule type" value="Genomic_DNA"/>
</dbReference>
<dbReference type="STRING" id="36847.CLNEO_17910"/>
<dbReference type="AlphaFoldDB" id="A0A136WEJ1"/>
<dbReference type="Pfam" id="PF01081">
    <property type="entry name" value="Aldolase"/>
    <property type="match status" value="1"/>
</dbReference>
<comment type="subunit">
    <text evidence="3">Homotrimer.</text>
</comment>
<accession>A0A136WEJ1</accession>
<dbReference type="InterPro" id="IPR000887">
    <property type="entry name" value="Aldlse_KDPG_KHG"/>
</dbReference>
<comment type="pathway">
    <text evidence="1">Carbohydrate acid metabolism.</text>
</comment>
<dbReference type="RefSeq" id="WP_066087705.1">
    <property type="nucleotide sequence ID" value="NZ_LRVM01000005.1"/>
</dbReference>
<evidence type="ECO:0000256" key="2">
    <source>
        <dbReference type="ARBA" id="ARBA00006906"/>
    </source>
</evidence>
<evidence type="ECO:0000256" key="5">
    <source>
        <dbReference type="ARBA" id="ARBA00023277"/>
    </source>
</evidence>
<evidence type="ECO:0000313" key="7">
    <source>
        <dbReference type="Proteomes" id="UP000070539"/>
    </source>
</evidence>
<dbReference type="InterPro" id="IPR013785">
    <property type="entry name" value="Aldolase_TIM"/>
</dbReference>
<dbReference type="PROSITE" id="PS00160">
    <property type="entry name" value="ALDOLASE_KDPG_KHG_2"/>
    <property type="match status" value="1"/>
</dbReference>
<dbReference type="PANTHER" id="PTHR30246:SF1">
    <property type="entry name" value="2-DEHYDRO-3-DEOXY-6-PHOSPHOGALACTONATE ALDOLASE-RELATED"/>
    <property type="match status" value="1"/>
</dbReference>
<reference evidence="6 7" key="1">
    <citation type="submission" date="2016-01" db="EMBL/GenBank/DDBJ databases">
        <title>Genome sequence of Clostridium neopropionicum X4, DSM-3847.</title>
        <authorList>
            <person name="Poehlein A."/>
            <person name="Beck M.H."/>
            <person name="Bengelsdorf F.R."/>
            <person name="Daniel R."/>
            <person name="Duerre P."/>
        </authorList>
    </citation>
    <scope>NUCLEOTIDE SEQUENCE [LARGE SCALE GENOMIC DNA]</scope>
    <source>
        <strain evidence="6 7">DSM-3847</strain>
    </source>
</reference>
<dbReference type="GO" id="GO:0016829">
    <property type="term" value="F:lyase activity"/>
    <property type="evidence" value="ECO:0007669"/>
    <property type="project" value="UniProtKB-KW"/>
</dbReference>
<dbReference type="PANTHER" id="PTHR30246">
    <property type="entry name" value="2-KETO-3-DEOXY-6-PHOSPHOGLUCONATE ALDOLASE"/>
    <property type="match status" value="1"/>
</dbReference>